<name>A0A0B1TNB4_OESDE</name>
<evidence type="ECO:0000256" key="1">
    <source>
        <dbReference type="SAM" id="MobiDB-lite"/>
    </source>
</evidence>
<dbReference type="AlphaFoldDB" id="A0A0B1TNB4"/>
<dbReference type="Proteomes" id="UP000053660">
    <property type="component" value="Unassembled WGS sequence"/>
</dbReference>
<protein>
    <submittedName>
        <fullName evidence="2">Uncharacterized protein</fullName>
    </submittedName>
</protein>
<organism evidence="2 3">
    <name type="scientific">Oesophagostomum dentatum</name>
    <name type="common">Nodular worm</name>
    <dbReference type="NCBI Taxonomy" id="61180"/>
    <lineage>
        <taxon>Eukaryota</taxon>
        <taxon>Metazoa</taxon>
        <taxon>Ecdysozoa</taxon>
        <taxon>Nematoda</taxon>
        <taxon>Chromadorea</taxon>
        <taxon>Rhabditida</taxon>
        <taxon>Rhabditina</taxon>
        <taxon>Rhabditomorpha</taxon>
        <taxon>Strongyloidea</taxon>
        <taxon>Strongylidae</taxon>
        <taxon>Oesophagostomum</taxon>
    </lineage>
</organism>
<evidence type="ECO:0000313" key="2">
    <source>
        <dbReference type="EMBL" id="KHJ97327.1"/>
    </source>
</evidence>
<gene>
    <name evidence="2" type="ORF">OESDEN_02693</name>
</gene>
<reference evidence="2 3" key="1">
    <citation type="submission" date="2014-03" db="EMBL/GenBank/DDBJ databases">
        <title>Draft genome of the hookworm Oesophagostomum dentatum.</title>
        <authorList>
            <person name="Mitreva M."/>
        </authorList>
    </citation>
    <scope>NUCLEOTIDE SEQUENCE [LARGE SCALE GENOMIC DNA]</scope>
    <source>
        <strain evidence="2 3">OD-Hann</strain>
    </source>
</reference>
<keyword evidence="3" id="KW-1185">Reference proteome</keyword>
<dbReference type="EMBL" id="KN549471">
    <property type="protein sequence ID" value="KHJ97327.1"/>
    <property type="molecule type" value="Genomic_DNA"/>
</dbReference>
<proteinExistence type="predicted"/>
<feature type="region of interest" description="Disordered" evidence="1">
    <location>
        <begin position="63"/>
        <end position="105"/>
    </location>
</feature>
<feature type="compositionally biased region" description="Basic and acidic residues" evidence="1">
    <location>
        <begin position="88"/>
        <end position="98"/>
    </location>
</feature>
<evidence type="ECO:0000313" key="3">
    <source>
        <dbReference type="Proteomes" id="UP000053660"/>
    </source>
</evidence>
<accession>A0A0B1TNB4</accession>
<sequence>MQEADRKLRDILSELDKVISTEERIDNMVEEHEKMKSHDSKPNLSTTIPACFVRRWIIGQPTVGKKAEDFSSPPEIAEAPGLLATPEESLRTEKEDRVIIQNQAQ</sequence>